<dbReference type="PANTHER" id="PTHR43319:SF3">
    <property type="entry name" value="BETA-LACTAMASE-RELATED DOMAIN-CONTAINING PROTEIN"/>
    <property type="match status" value="1"/>
</dbReference>
<reference evidence="2 3" key="1">
    <citation type="submission" date="2018-08" db="EMBL/GenBank/DDBJ databases">
        <title>Draft genome sequences of two Aspergillus turcosus clinical strains isolated from bronchoalveolar lavage fluid: one azole-susceptible and the other azole-resistant.</title>
        <authorList>
            <person name="Parent-Michaud M."/>
            <person name="Dufresne P.J."/>
            <person name="Fournier E."/>
            <person name="Martineau C."/>
            <person name="Moreira S."/>
            <person name="Perkins V."/>
            <person name="De Repentigny L."/>
            <person name="Dufresne S.F."/>
        </authorList>
    </citation>
    <scope>NUCLEOTIDE SEQUENCE [LARGE SCALE GENOMIC DNA]</scope>
    <source>
        <strain evidence="2">HMR AF 1038</strain>
    </source>
</reference>
<evidence type="ECO:0000313" key="2">
    <source>
        <dbReference type="EMBL" id="RLL93581.1"/>
    </source>
</evidence>
<dbReference type="InterPro" id="IPR012338">
    <property type="entry name" value="Beta-lactam/transpept-like"/>
</dbReference>
<protein>
    <recommendedName>
        <fullName evidence="1">Beta-lactamase-related domain-containing protein</fullName>
    </recommendedName>
</protein>
<dbReference type="InterPro" id="IPR001466">
    <property type="entry name" value="Beta-lactam-related"/>
</dbReference>
<organism evidence="2 3">
    <name type="scientific">Aspergillus turcosus</name>
    <dbReference type="NCBI Taxonomy" id="1245748"/>
    <lineage>
        <taxon>Eukaryota</taxon>
        <taxon>Fungi</taxon>
        <taxon>Dikarya</taxon>
        <taxon>Ascomycota</taxon>
        <taxon>Pezizomycotina</taxon>
        <taxon>Eurotiomycetes</taxon>
        <taxon>Eurotiomycetidae</taxon>
        <taxon>Eurotiales</taxon>
        <taxon>Aspergillaceae</taxon>
        <taxon>Aspergillus</taxon>
        <taxon>Aspergillus subgen. Fumigati</taxon>
    </lineage>
</organism>
<comment type="caution">
    <text evidence="2">The sequence shown here is derived from an EMBL/GenBank/DDBJ whole genome shotgun (WGS) entry which is preliminary data.</text>
</comment>
<sequence length="384" mass="41276">MAQVQGTCHPTFSTLKALFEESLASGEELGADICVTINGQTVVELWGGHADAARSKPWTRETLTPVWSISKIVTNLAALLLIDRGQLDPSAKVATYWPEFAVNGKQDIEVRHVLSHTAGLPSWDPPLARDEVHDTPLATQKLIQQAPWWTPGTASGYHLTSQGHLIGELVRRVSGKSLTQFIADELAAPLNADFQLGVKEEDWPRTADIIPPPPIQGLEALDPKSIAVRAFLGTAADAAASMTAEFRRAELGASGGFSNARAVNRIVSMVTMGGEVDGKRFLSPETIDLIFQEQISGVDLVLGSFLRFGMGLGLPVPENEALEWVPSGKVCYWGGWGGAIAIMDLDRGVTITYALNKMGSGTLGNPRTEAYVKAVYAALDAYRS</sequence>
<accession>A0A3R7J020</accession>
<dbReference type="Gene3D" id="3.40.710.10">
    <property type="entry name" value="DD-peptidase/beta-lactamase superfamily"/>
    <property type="match status" value="1"/>
</dbReference>
<dbReference type="EMBL" id="NIDN02000290">
    <property type="protein sequence ID" value="RLL93581.1"/>
    <property type="molecule type" value="Genomic_DNA"/>
</dbReference>
<gene>
    <name evidence="2" type="ORF">CFD26_101025</name>
</gene>
<dbReference type="Proteomes" id="UP000215289">
    <property type="component" value="Unassembled WGS sequence"/>
</dbReference>
<evidence type="ECO:0000259" key="1">
    <source>
        <dbReference type="Pfam" id="PF00144"/>
    </source>
</evidence>
<keyword evidence="3" id="KW-1185">Reference proteome</keyword>
<dbReference type="AlphaFoldDB" id="A0A3R7J020"/>
<dbReference type="Pfam" id="PF00144">
    <property type="entry name" value="Beta-lactamase"/>
    <property type="match status" value="1"/>
</dbReference>
<dbReference type="PANTHER" id="PTHR43319">
    <property type="entry name" value="BETA-LACTAMASE-RELATED"/>
    <property type="match status" value="1"/>
</dbReference>
<dbReference type="InterPro" id="IPR052907">
    <property type="entry name" value="Beta-lactamase/esterase"/>
</dbReference>
<feature type="domain" description="Beta-lactamase-related" evidence="1">
    <location>
        <begin position="16"/>
        <end position="370"/>
    </location>
</feature>
<proteinExistence type="predicted"/>
<dbReference type="SUPFAM" id="SSF56601">
    <property type="entry name" value="beta-lactamase/transpeptidase-like"/>
    <property type="match status" value="1"/>
</dbReference>
<name>A0A3R7J020_9EURO</name>
<dbReference type="OrthoDB" id="5946976at2759"/>
<evidence type="ECO:0000313" key="3">
    <source>
        <dbReference type="Proteomes" id="UP000215289"/>
    </source>
</evidence>
<dbReference type="STRING" id="1245748.A0A3R7J020"/>